<accession>A0AAW7Z6V4</accession>
<dbReference type="AlphaFoldDB" id="A0AAW7Z6V4"/>
<dbReference type="NCBIfam" id="TIGR01891">
    <property type="entry name" value="amidohydrolases"/>
    <property type="match status" value="1"/>
</dbReference>
<feature type="domain" description="Peptidase M20 dimerisation" evidence="3">
    <location>
        <begin position="184"/>
        <end position="279"/>
    </location>
</feature>
<dbReference type="InterPro" id="IPR036264">
    <property type="entry name" value="Bact_exopeptidase_dim_dom"/>
</dbReference>
<dbReference type="Pfam" id="PF01546">
    <property type="entry name" value="Peptidase_M20"/>
    <property type="match status" value="1"/>
</dbReference>
<dbReference type="InterPro" id="IPR002933">
    <property type="entry name" value="Peptidase_M20"/>
</dbReference>
<feature type="binding site" evidence="2">
    <location>
        <position position="103"/>
    </location>
    <ligand>
        <name>Mn(2+)</name>
        <dbReference type="ChEBI" id="CHEBI:29035"/>
        <label>2</label>
    </ligand>
</feature>
<name>A0AAW7Z6V4_9FIRM</name>
<dbReference type="FunFam" id="3.30.70.360:FF:000001">
    <property type="entry name" value="N-acetyldiaminopimelate deacetylase"/>
    <property type="match status" value="1"/>
</dbReference>
<feature type="binding site" evidence="2">
    <location>
        <position position="138"/>
    </location>
    <ligand>
        <name>Mn(2+)</name>
        <dbReference type="ChEBI" id="CHEBI:29035"/>
        <label>2</label>
    </ligand>
</feature>
<gene>
    <name evidence="4" type="ORF">P6N53_00755</name>
</gene>
<evidence type="ECO:0000259" key="3">
    <source>
        <dbReference type="Pfam" id="PF07687"/>
    </source>
</evidence>
<keyword evidence="1" id="KW-0378">Hydrolase</keyword>
<dbReference type="PANTHER" id="PTHR11014:SF63">
    <property type="entry name" value="METALLOPEPTIDASE, PUTATIVE (AFU_ORTHOLOGUE AFUA_6G09600)-RELATED"/>
    <property type="match status" value="1"/>
</dbReference>
<feature type="binding site" evidence="2">
    <location>
        <position position="363"/>
    </location>
    <ligand>
        <name>Mn(2+)</name>
        <dbReference type="ChEBI" id="CHEBI:29035"/>
        <label>2</label>
    </ligand>
</feature>
<comment type="caution">
    <text evidence="4">The sequence shown here is derived from an EMBL/GenBank/DDBJ whole genome shotgun (WGS) entry which is preliminary data.</text>
</comment>
<feature type="binding site" evidence="2">
    <location>
        <position position="164"/>
    </location>
    <ligand>
        <name>Mn(2+)</name>
        <dbReference type="ChEBI" id="CHEBI:29035"/>
        <label>2</label>
    </ligand>
</feature>
<evidence type="ECO:0000313" key="5">
    <source>
        <dbReference type="Proteomes" id="UP001172911"/>
    </source>
</evidence>
<dbReference type="InterPro" id="IPR017439">
    <property type="entry name" value="Amidohydrolase"/>
</dbReference>
<sequence>MAMELEKSVAKLSNQIIGWRRKIHRQPELGLECYNTAAMVSEQLQKFGYDVKTGIAKTGVLGTLHGTGPGPVVALRVDMDALPIEEQTELPFASEIEGVMHACGHDGHTAIGLGVAAALAQIKDFNGTVKLIFQPGEESPGGAKAMVEEGVLESPRVDALFGCHIFPSLPEGIIGLRYGTMTAGNDEFIIVLQGVGGHAGYPSRCSDPIVAAGHLILAVQTIVSRSNDPANPLVVSITEINGGNRFNIIPDTVTLKGTIRSTEEHSREIALQRLKELVEGIKHSFDIQYSLQIIAKDSPLICDQELTKFTEEILGNLIGRDRVKLIGNSSMGSEDLVNFSKVVPTTYLRIGSYEANNYVHNLHTPNFDFNEQILIDATYILSHLILQYLKHPDV</sequence>
<feature type="binding site" evidence="2">
    <location>
        <position position="105"/>
    </location>
    <ligand>
        <name>Mn(2+)</name>
        <dbReference type="ChEBI" id="CHEBI:29035"/>
        <label>2</label>
    </ligand>
</feature>
<organism evidence="4 5">
    <name type="scientific">Desulforamulus aquiferis</name>
    <dbReference type="NCBI Taxonomy" id="1397668"/>
    <lineage>
        <taxon>Bacteria</taxon>
        <taxon>Bacillati</taxon>
        <taxon>Bacillota</taxon>
        <taxon>Clostridia</taxon>
        <taxon>Eubacteriales</taxon>
        <taxon>Peptococcaceae</taxon>
        <taxon>Desulforamulus</taxon>
    </lineage>
</organism>
<reference evidence="4" key="2">
    <citation type="submission" date="2023-03" db="EMBL/GenBank/DDBJ databases">
        <authorList>
            <person name="Zhang Z."/>
        </authorList>
    </citation>
    <scope>NUCLEOTIDE SEQUENCE</scope>
    <source>
        <strain evidence="4">DSA</strain>
    </source>
</reference>
<evidence type="ECO:0000256" key="2">
    <source>
        <dbReference type="PIRSR" id="PIRSR005962-1"/>
    </source>
</evidence>
<dbReference type="SUPFAM" id="SSF55031">
    <property type="entry name" value="Bacterial exopeptidase dimerisation domain"/>
    <property type="match status" value="1"/>
</dbReference>
<dbReference type="GO" id="GO:0050118">
    <property type="term" value="F:N-acetyldiaminopimelate deacetylase activity"/>
    <property type="evidence" value="ECO:0007669"/>
    <property type="project" value="UniProtKB-ARBA"/>
</dbReference>
<evidence type="ECO:0000313" key="4">
    <source>
        <dbReference type="EMBL" id="MDO7785762.1"/>
    </source>
</evidence>
<proteinExistence type="predicted"/>
<dbReference type="RefSeq" id="WP_304540368.1">
    <property type="nucleotide sequence ID" value="NZ_JARPTC010000001.1"/>
</dbReference>
<dbReference type="GO" id="GO:0019877">
    <property type="term" value="P:diaminopimelate biosynthetic process"/>
    <property type="evidence" value="ECO:0007669"/>
    <property type="project" value="UniProtKB-ARBA"/>
</dbReference>
<dbReference type="PIRSF" id="PIRSF005962">
    <property type="entry name" value="Pept_M20D_amidohydro"/>
    <property type="match status" value="1"/>
</dbReference>
<dbReference type="PANTHER" id="PTHR11014">
    <property type="entry name" value="PEPTIDASE M20 FAMILY MEMBER"/>
    <property type="match status" value="1"/>
</dbReference>
<dbReference type="Gene3D" id="3.40.630.10">
    <property type="entry name" value="Zn peptidases"/>
    <property type="match status" value="1"/>
</dbReference>
<dbReference type="InterPro" id="IPR011650">
    <property type="entry name" value="Peptidase_M20_dimer"/>
</dbReference>
<dbReference type="EMBL" id="JARPTC010000001">
    <property type="protein sequence ID" value="MDO7785762.1"/>
    <property type="molecule type" value="Genomic_DNA"/>
</dbReference>
<dbReference type="SUPFAM" id="SSF53187">
    <property type="entry name" value="Zn-dependent exopeptidases"/>
    <property type="match status" value="1"/>
</dbReference>
<reference evidence="4" key="1">
    <citation type="journal article" date="2023" name="J. Hazard. Mater.">
        <title>Anaerobic biodegradation of pyrene and benzo[a]pyrene by a new sulfate-reducing Desulforamulus aquiferis strain DSA.</title>
        <authorList>
            <person name="Zhang Z."/>
            <person name="Sun J."/>
            <person name="Gong X."/>
            <person name="Wang C."/>
            <person name="Wang H."/>
        </authorList>
    </citation>
    <scope>NUCLEOTIDE SEQUENCE</scope>
    <source>
        <strain evidence="4">DSA</strain>
    </source>
</reference>
<keyword evidence="2" id="KW-0479">Metal-binding</keyword>
<protein>
    <submittedName>
        <fullName evidence="4">M20 family metallopeptidase</fullName>
    </submittedName>
</protein>
<dbReference type="Pfam" id="PF07687">
    <property type="entry name" value="M20_dimer"/>
    <property type="match status" value="1"/>
</dbReference>
<comment type="cofactor">
    <cofactor evidence="2">
        <name>Mn(2+)</name>
        <dbReference type="ChEBI" id="CHEBI:29035"/>
    </cofactor>
    <text evidence="2">The Mn(2+) ion enhances activity.</text>
</comment>
<dbReference type="GO" id="GO:0046872">
    <property type="term" value="F:metal ion binding"/>
    <property type="evidence" value="ECO:0007669"/>
    <property type="project" value="UniProtKB-KW"/>
</dbReference>
<dbReference type="Gene3D" id="3.30.70.360">
    <property type="match status" value="1"/>
</dbReference>
<keyword evidence="2" id="KW-0464">Manganese</keyword>
<dbReference type="Proteomes" id="UP001172911">
    <property type="component" value="Unassembled WGS sequence"/>
</dbReference>
<keyword evidence="5" id="KW-1185">Reference proteome</keyword>
<dbReference type="CDD" id="cd03886">
    <property type="entry name" value="M20_Acy1"/>
    <property type="match status" value="1"/>
</dbReference>
<evidence type="ECO:0000256" key="1">
    <source>
        <dbReference type="ARBA" id="ARBA00022801"/>
    </source>
</evidence>